<feature type="transmembrane region" description="Helical" evidence="5">
    <location>
        <begin position="108"/>
        <end position="130"/>
    </location>
</feature>
<keyword evidence="8" id="KW-1185">Reference proteome</keyword>
<dbReference type="GO" id="GO:0015031">
    <property type="term" value="P:protein transport"/>
    <property type="evidence" value="ECO:0007669"/>
    <property type="project" value="UniProtKB-KW"/>
</dbReference>
<dbReference type="PANTHER" id="PTHR12542">
    <property type="entry name" value="EXOCYST COMPLEX PROTEIN EXO70"/>
    <property type="match status" value="1"/>
</dbReference>
<dbReference type="Gramene" id="rna-AYBTSS11_LOCUS27458">
    <property type="protein sequence ID" value="CAJ1975346.1"/>
    <property type="gene ID" value="gene-AYBTSS11_LOCUS27458"/>
</dbReference>
<gene>
    <name evidence="7" type="ORF">AYBTSS11_LOCUS27458</name>
</gene>
<dbReference type="GO" id="GO:0005546">
    <property type="term" value="F:phosphatidylinositol-4,5-bisphosphate binding"/>
    <property type="evidence" value="ECO:0007669"/>
    <property type="project" value="InterPro"/>
</dbReference>
<organism evidence="7 8">
    <name type="scientific">Sphenostylis stenocarpa</name>
    <dbReference type="NCBI Taxonomy" id="92480"/>
    <lineage>
        <taxon>Eukaryota</taxon>
        <taxon>Viridiplantae</taxon>
        <taxon>Streptophyta</taxon>
        <taxon>Embryophyta</taxon>
        <taxon>Tracheophyta</taxon>
        <taxon>Spermatophyta</taxon>
        <taxon>Magnoliopsida</taxon>
        <taxon>eudicotyledons</taxon>
        <taxon>Gunneridae</taxon>
        <taxon>Pentapetalae</taxon>
        <taxon>rosids</taxon>
        <taxon>fabids</taxon>
        <taxon>Fabales</taxon>
        <taxon>Fabaceae</taxon>
        <taxon>Papilionoideae</taxon>
        <taxon>50 kb inversion clade</taxon>
        <taxon>NPAAA clade</taxon>
        <taxon>indigoferoid/millettioid clade</taxon>
        <taxon>Phaseoleae</taxon>
        <taxon>Sphenostylis</taxon>
    </lineage>
</organism>
<sequence length="668" mass="77164">MERILIKIQSCLQKTKVWRFVCFFSSIVGLLCYALSSSFNHLYGNWTWWKILVYIVFSFIICLAVLFAKAWKCSPQMETHLVFVILMITCIYSFFFDKEVKGKPDAYSLVSCAAFAIMSLALVRLCHFGFEVDLLYFFSGALTLQLMKIKLWLVIVGGSFTYSLIILRSTLFSSKSIYHGIQDRDHVVIEVASQLQSQGTGTRTSPRTGQVDSAQLIVTMAQEADSPPENEDQGLLVGQPQQHNNSDTDVNSLVAKFEGCIETLKKENGNLILTILKHVDEYLKADLITKNHINQLPQLHPDDNLVLDSLPSGIINELGKSIKLMMKAGLEEECLQVYRTSRMGFLNEILSALKELNMEGIDELAKMRHTVKALLIVHRIVLPNERRLYERVFQWFIHRLDLFSTLPGRNKVRFWERIGIEPPMDTVKSSRIEKLLYLSDDNKDQATVPSSRIHQITRDLLNYIQMIYLNLKDLSPIIVDKDEKLSLYLHLAMMADILDTSLEAISKSYNDPTLGYIFIINNRRFIHLTSKRENLKPAFGDDWLRKNTIELQQKLELYLRSSWNKIVDTLKLDINESEPNVATELMKNKLLSFNEHFDDICNVQATWFVLNEELREHIIKSIENILLPAYGNFIARFQDFLGNHAYKYIKHGMFDVQHRLNNLFLVRK</sequence>
<dbReference type="InterPro" id="IPR004140">
    <property type="entry name" value="Exo70"/>
</dbReference>
<dbReference type="AlphaFoldDB" id="A0AA86TF01"/>
<evidence type="ECO:0000256" key="2">
    <source>
        <dbReference type="ARBA" id="ARBA00022448"/>
    </source>
</evidence>
<evidence type="ECO:0000313" key="7">
    <source>
        <dbReference type="EMBL" id="CAJ1975346.1"/>
    </source>
</evidence>
<feature type="domain" description="Exocyst complex subunit Exo70 C-terminal" evidence="6">
    <location>
        <begin position="441"/>
        <end position="661"/>
    </location>
</feature>
<feature type="transmembrane region" description="Helical" evidence="5">
    <location>
        <begin position="151"/>
        <end position="171"/>
    </location>
</feature>
<dbReference type="InterPro" id="IPR046364">
    <property type="entry name" value="Exo70_C"/>
</dbReference>
<protein>
    <recommendedName>
        <fullName evidence="3">Exocyst subunit Exo70 family protein</fullName>
    </recommendedName>
</protein>
<evidence type="ECO:0000256" key="1">
    <source>
        <dbReference type="ARBA" id="ARBA00006756"/>
    </source>
</evidence>
<dbReference type="GO" id="GO:0000145">
    <property type="term" value="C:exocyst"/>
    <property type="evidence" value="ECO:0007669"/>
    <property type="project" value="InterPro"/>
</dbReference>
<keyword evidence="3" id="KW-0653">Protein transport</keyword>
<evidence type="ECO:0000259" key="6">
    <source>
        <dbReference type="Pfam" id="PF03081"/>
    </source>
</evidence>
<keyword evidence="2 3" id="KW-0813">Transport</keyword>
<reference evidence="7" key="1">
    <citation type="submission" date="2023-10" db="EMBL/GenBank/DDBJ databases">
        <authorList>
            <person name="Domelevo Entfellner J.-B."/>
        </authorList>
    </citation>
    <scope>NUCLEOTIDE SEQUENCE</scope>
</reference>
<dbReference type="Pfam" id="PF03081">
    <property type="entry name" value="Exo70_C"/>
    <property type="match status" value="1"/>
</dbReference>
<keyword evidence="3" id="KW-0268">Exocytosis</keyword>
<feature type="transmembrane region" description="Helical" evidence="5">
    <location>
        <begin position="20"/>
        <end position="39"/>
    </location>
</feature>
<dbReference type="Proteomes" id="UP001189624">
    <property type="component" value="Chromosome 9"/>
</dbReference>
<keyword evidence="5" id="KW-0812">Transmembrane</keyword>
<comment type="similarity">
    <text evidence="1 3">Belongs to the EXO70 family.</text>
</comment>
<dbReference type="InterPro" id="IPR016159">
    <property type="entry name" value="Cullin_repeat-like_dom_sf"/>
</dbReference>
<evidence type="ECO:0000256" key="4">
    <source>
        <dbReference type="SAM" id="MobiDB-lite"/>
    </source>
</evidence>
<dbReference type="Gene3D" id="1.20.1280.170">
    <property type="entry name" value="Exocyst complex component Exo70"/>
    <property type="match status" value="2"/>
</dbReference>
<keyword evidence="5" id="KW-0472">Membrane</keyword>
<evidence type="ECO:0000313" key="8">
    <source>
        <dbReference type="Proteomes" id="UP001189624"/>
    </source>
</evidence>
<feature type="transmembrane region" description="Helical" evidence="5">
    <location>
        <begin position="51"/>
        <end position="68"/>
    </location>
</feature>
<feature type="transmembrane region" description="Helical" evidence="5">
    <location>
        <begin position="80"/>
        <end position="96"/>
    </location>
</feature>
<name>A0AA86TF01_9FABA</name>
<comment type="function">
    <text evidence="3">Component of the exocyst complex.</text>
</comment>
<evidence type="ECO:0000256" key="3">
    <source>
        <dbReference type="RuleBase" id="RU365026"/>
    </source>
</evidence>
<proteinExistence type="inferred from homology"/>
<keyword evidence="5" id="KW-1133">Transmembrane helix</keyword>
<accession>A0AA86TF01</accession>
<feature type="region of interest" description="Disordered" evidence="4">
    <location>
        <begin position="223"/>
        <end position="248"/>
    </location>
</feature>
<dbReference type="GO" id="GO:0006887">
    <property type="term" value="P:exocytosis"/>
    <property type="evidence" value="ECO:0007669"/>
    <property type="project" value="UniProtKB-KW"/>
</dbReference>
<dbReference type="SUPFAM" id="SSF74788">
    <property type="entry name" value="Cullin repeat-like"/>
    <property type="match status" value="1"/>
</dbReference>
<feature type="compositionally biased region" description="Polar residues" evidence="4">
    <location>
        <begin position="239"/>
        <end position="248"/>
    </location>
</feature>
<dbReference type="EMBL" id="OY731406">
    <property type="protein sequence ID" value="CAJ1975346.1"/>
    <property type="molecule type" value="Genomic_DNA"/>
</dbReference>
<evidence type="ECO:0000256" key="5">
    <source>
        <dbReference type="SAM" id="Phobius"/>
    </source>
</evidence>
<dbReference type="PANTHER" id="PTHR12542:SF180">
    <property type="entry name" value="EXOCYST SUBUNIT EXO70 FAMILY PROTEIN"/>
    <property type="match status" value="1"/>
</dbReference>